<dbReference type="InterPro" id="IPR008576">
    <property type="entry name" value="MeTrfase_NTM1"/>
</dbReference>
<evidence type="ECO:0000256" key="4">
    <source>
        <dbReference type="ARBA" id="ARBA00022691"/>
    </source>
</evidence>
<evidence type="ECO:0000256" key="9">
    <source>
        <dbReference type="ARBA" id="ARBA00047885"/>
    </source>
</evidence>
<dbReference type="SUPFAM" id="SSF53335">
    <property type="entry name" value="S-adenosyl-L-methionine-dependent methyltransferases"/>
    <property type="match status" value="1"/>
</dbReference>
<comment type="function">
    <text evidence="11">Alpha-N-methyltransferase that methylates the N-terminus of target proteins containing the N-terminal motif [Ala/Pro/Ser]-Pro-Lys when the initiator Met is cleaved. Specifically catalyzes mono-, di- or tri-methylation of exposed alpha-amino group of Ala or Ser residue in the [Ala/Ser]-Pro-Lys motif and mono- or di-methylation of Pro in the Pro-Pro-Lys motif.</text>
</comment>
<reference evidence="13" key="1">
    <citation type="submission" date="2013-01" db="EMBL/GenBank/DDBJ databases">
        <title>Draft Genome Sequence of a Mulberry Tree, Morus notabilis C.K. Schneid.</title>
        <authorList>
            <person name="He N."/>
            <person name="Zhao S."/>
        </authorList>
    </citation>
    <scope>NUCLEOTIDE SEQUENCE</scope>
</reference>
<evidence type="ECO:0000256" key="5">
    <source>
        <dbReference type="ARBA" id="ARBA00039112"/>
    </source>
</evidence>
<dbReference type="OrthoDB" id="1298661at2759"/>
<proteinExistence type="inferred from homology"/>
<dbReference type="EC" id="2.1.1.244" evidence="5"/>
<dbReference type="InterPro" id="IPR029063">
    <property type="entry name" value="SAM-dependent_MTases_sf"/>
</dbReference>
<evidence type="ECO:0000256" key="2">
    <source>
        <dbReference type="ARBA" id="ARBA00022603"/>
    </source>
</evidence>
<dbReference type="EMBL" id="KE343505">
    <property type="protein sequence ID" value="EXB31269.1"/>
    <property type="molecule type" value="Genomic_DNA"/>
</dbReference>
<dbReference type="FunFam" id="3.40.50.150:FF:000025">
    <property type="entry name" value="N-terminal Xaa-Pro-Lys N-methyltransferase 1"/>
    <property type="match status" value="1"/>
</dbReference>
<evidence type="ECO:0000256" key="7">
    <source>
        <dbReference type="ARBA" id="ARBA00043129"/>
    </source>
</evidence>
<evidence type="ECO:0000256" key="6">
    <source>
        <dbReference type="ARBA" id="ARBA00039449"/>
    </source>
</evidence>
<dbReference type="GO" id="GO:0032259">
    <property type="term" value="P:methylation"/>
    <property type="evidence" value="ECO:0007669"/>
    <property type="project" value="UniProtKB-KW"/>
</dbReference>
<comment type="catalytic activity">
    <reaction evidence="8">
        <text>N-terminal L-seryl-L-prolyl-L-lysyl-[protein] + 3 S-adenosyl-L-methionine = N-terminal N,N,N-trimethyl-L-seryl-L-prolyl-L-lysyl-[protein] + 3 S-adenosyl-L-homocysteine + 3 H(+)</text>
        <dbReference type="Rhea" id="RHEA:54724"/>
        <dbReference type="Rhea" id="RHEA-COMP:13789"/>
        <dbReference type="Rhea" id="RHEA-COMP:13973"/>
        <dbReference type="ChEBI" id="CHEBI:15378"/>
        <dbReference type="ChEBI" id="CHEBI:57856"/>
        <dbReference type="ChEBI" id="CHEBI:59789"/>
        <dbReference type="ChEBI" id="CHEBI:138061"/>
        <dbReference type="ChEBI" id="CHEBI:138317"/>
        <dbReference type="EC" id="2.1.1.244"/>
    </reaction>
</comment>
<evidence type="ECO:0000256" key="3">
    <source>
        <dbReference type="ARBA" id="ARBA00022679"/>
    </source>
</evidence>
<evidence type="ECO:0000313" key="13">
    <source>
        <dbReference type="Proteomes" id="UP000030645"/>
    </source>
</evidence>
<gene>
    <name evidence="12" type="ORF">L484_014753</name>
</gene>
<keyword evidence="3 12" id="KW-0808">Transferase</keyword>
<evidence type="ECO:0000256" key="10">
    <source>
        <dbReference type="ARBA" id="ARBA00048167"/>
    </source>
</evidence>
<comment type="catalytic activity">
    <reaction evidence="9">
        <text>N-terminal L-prolyl-L-prolyl-L-lysyl-[protein] + 2 S-adenosyl-L-methionine = N-terminal N,N-dimethyl-L-prolyl-L-prolyl-L-lysyl-[protein] + 2 S-adenosyl-L-homocysteine + 2 H(+)</text>
        <dbReference type="Rhea" id="RHEA:54736"/>
        <dbReference type="Rhea" id="RHEA-COMP:13787"/>
        <dbReference type="Rhea" id="RHEA-COMP:13974"/>
        <dbReference type="ChEBI" id="CHEBI:15378"/>
        <dbReference type="ChEBI" id="CHEBI:57856"/>
        <dbReference type="ChEBI" id="CHEBI:59789"/>
        <dbReference type="ChEBI" id="CHEBI:138059"/>
        <dbReference type="ChEBI" id="CHEBI:138318"/>
        <dbReference type="EC" id="2.1.1.244"/>
    </reaction>
</comment>
<dbReference type="GO" id="GO:0071885">
    <property type="term" value="F:N-terminal protein N-methyltransferase activity"/>
    <property type="evidence" value="ECO:0007669"/>
    <property type="project" value="UniProtKB-EC"/>
</dbReference>
<dbReference type="Gene3D" id="3.40.50.150">
    <property type="entry name" value="Vaccinia Virus protein VP39"/>
    <property type="match status" value="1"/>
</dbReference>
<evidence type="ECO:0000256" key="1">
    <source>
        <dbReference type="ARBA" id="ARBA00009059"/>
    </source>
</evidence>
<dbReference type="Pfam" id="PF05891">
    <property type="entry name" value="Methyltransf_PK"/>
    <property type="match status" value="1"/>
</dbReference>
<evidence type="ECO:0000256" key="8">
    <source>
        <dbReference type="ARBA" id="ARBA00047306"/>
    </source>
</evidence>
<evidence type="ECO:0000313" key="12">
    <source>
        <dbReference type="EMBL" id="EXB31269.1"/>
    </source>
</evidence>
<dbReference type="AlphaFoldDB" id="W9QEM5"/>
<dbReference type="Proteomes" id="UP000030645">
    <property type="component" value="Unassembled WGS sequence"/>
</dbReference>
<organism evidence="12 13">
    <name type="scientific">Morus notabilis</name>
    <dbReference type="NCBI Taxonomy" id="981085"/>
    <lineage>
        <taxon>Eukaryota</taxon>
        <taxon>Viridiplantae</taxon>
        <taxon>Streptophyta</taxon>
        <taxon>Embryophyta</taxon>
        <taxon>Tracheophyta</taxon>
        <taxon>Spermatophyta</taxon>
        <taxon>Magnoliopsida</taxon>
        <taxon>eudicotyledons</taxon>
        <taxon>Gunneridae</taxon>
        <taxon>Pentapetalae</taxon>
        <taxon>rosids</taxon>
        <taxon>fabids</taxon>
        <taxon>Rosales</taxon>
        <taxon>Moraceae</taxon>
        <taxon>Moreae</taxon>
        <taxon>Morus</taxon>
    </lineage>
</organism>
<protein>
    <recommendedName>
        <fullName evidence="6">Alpha N-terminal protein methyltransferase 1</fullName>
        <ecNumber evidence="5">2.1.1.244</ecNumber>
    </recommendedName>
    <alternativeName>
        <fullName evidence="7">X-Pro-Lys N-terminal protein methyltransferase 1</fullName>
    </alternativeName>
</protein>
<dbReference type="KEGG" id="mnt:21397877"/>
<evidence type="ECO:0000256" key="11">
    <source>
        <dbReference type="ARBA" id="ARBA00060050"/>
    </source>
</evidence>
<name>W9QEM5_9ROSA</name>
<comment type="similarity">
    <text evidence="1">Belongs to the methyltransferase superfamily. NTM1 family.</text>
</comment>
<dbReference type="eggNOG" id="KOG3178">
    <property type="taxonomic scope" value="Eukaryota"/>
</dbReference>
<dbReference type="CDD" id="cd02440">
    <property type="entry name" value="AdoMet_MTases"/>
    <property type="match status" value="1"/>
</dbReference>
<dbReference type="GO" id="GO:0005737">
    <property type="term" value="C:cytoplasm"/>
    <property type="evidence" value="ECO:0007669"/>
    <property type="project" value="TreeGrafter"/>
</dbReference>
<keyword evidence="2 12" id="KW-0489">Methyltransferase</keyword>
<keyword evidence="4" id="KW-0949">S-adenosyl-L-methionine</keyword>
<dbReference type="PANTHER" id="PTHR12753">
    <property type="entry name" value="AD-003 - RELATED"/>
    <property type="match status" value="1"/>
</dbReference>
<sequence>MPTQFISLFPFHTDATAIRHPAAALCQGGLVVLLKPLPQTTTRCFATPPNTNIHTISMEIGGLDSDGRQFKSASEMWSDQVGDPTKKTDWYRQGVGYWEAVEASVDGVLGGYGHVNEADIKDSEAFLNLLLEVRIPRASSATPNQRHLVALDCGSGIGRITKNLLIRYFSEVDLLEPVSHFLETARESLASENHMASDMNKASNFFCVPLQEFSPEAGRYDVIWVQWCIGHLTDEDFVSFFKRAKAGLKPGGFFVLKENIARNGFVLDNVDRSITRSDSYFKELFRQCGLHLYKTKDQKGMPEELFAVKMYALTTDVPKKVHRTRSQVRANRPGIIK</sequence>
<accession>W9QEM5</accession>
<dbReference type="PANTHER" id="PTHR12753:SF0">
    <property type="entry name" value="ALPHA N-TERMINAL PROTEIN METHYLTRANSFERASE 1"/>
    <property type="match status" value="1"/>
</dbReference>
<comment type="catalytic activity">
    <reaction evidence="10">
        <text>N-terminal L-alanyl-L-prolyl-L-lysyl-[protein] + 3 S-adenosyl-L-methionine = N-terminal N,N,N-trimethyl-L-alanyl-L-prolyl-L-lysyl-[protein] + 3 S-adenosyl-L-homocysteine + 3 H(+)</text>
        <dbReference type="Rhea" id="RHEA:54712"/>
        <dbReference type="Rhea" id="RHEA-COMP:13785"/>
        <dbReference type="Rhea" id="RHEA-COMP:13971"/>
        <dbReference type="ChEBI" id="CHEBI:15378"/>
        <dbReference type="ChEBI" id="CHEBI:57856"/>
        <dbReference type="ChEBI" id="CHEBI:59789"/>
        <dbReference type="ChEBI" id="CHEBI:138057"/>
        <dbReference type="ChEBI" id="CHEBI:138315"/>
        <dbReference type="EC" id="2.1.1.244"/>
    </reaction>
</comment>
<keyword evidence="13" id="KW-1185">Reference proteome</keyword>